<keyword evidence="2" id="KW-1185">Reference proteome</keyword>
<reference evidence="1 2" key="1">
    <citation type="journal article" date="2010" name="Stand. Genomic Sci.">
        <title>Complete genome sequence of Haliangium ochraceum type strain (SMP-2).</title>
        <authorList>
            <consortium name="US DOE Joint Genome Institute (JGI-PGF)"/>
            <person name="Ivanova N."/>
            <person name="Daum C."/>
            <person name="Lang E."/>
            <person name="Abt B."/>
            <person name="Kopitz M."/>
            <person name="Saunders E."/>
            <person name="Lapidus A."/>
            <person name="Lucas S."/>
            <person name="Glavina Del Rio T."/>
            <person name="Nolan M."/>
            <person name="Tice H."/>
            <person name="Copeland A."/>
            <person name="Cheng J.F."/>
            <person name="Chen F."/>
            <person name="Bruce D."/>
            <person name="Goodwin L."/>
            <person name="Pitluck S."/>
            <person name="Mavromatis K."/>
            <person name="Pati A."/>
            <person name="Mikhailova N."/>
            <person name="Chen A."/>
            <person name="Palaniappan K."/>
            <person name="Land M."/>
            <person name="Hauser L."/>
            <person name="Chang Y.J."/>
            <person name="Jeffries C.D."/>
            <person name="Detter J.C."/>
            <person name="Brettin T."/>
            <person name="Rohde M."/>
            <person name="Goker M."/>
            <person name="Bristow J."/>
            <person name="Markowitz V."/>
            <person name="Eisen J.A."/>
            <person name="Hugenholtz P."/>
            <person name="Kyrpides N.C."/>
            <person name="Klenk H.P."/>
        </authorList>
    </citation>
    <scope>NUCLEOTIDE SEQUENCE [LARGE SCALE GENOMIC DNA]</scope>
    <source>
        <strain evidence="2">DSM 14365 / CIP 107738 / JCM 11303 / AJ 13395 / SMP-2</strain>
    </source>
</reference>
<name>D0LGE7_HALO1</name>
<accession>D0LGE7</accession>
<dbReference type="Proteomes" id="UP000001880">
    <property type="component" value="Chromosome"/>
</dbReference>
<dbReference type="KEGG" id="hoh:Hoch_5695"/>
<gene>
    <name evidence="1" type="ordered locus">Hoch_5695</name>
</gene>
<evidence type="ECO:0000313" key="1">
    <source>
        <dbReference type="EMBL" id="ACY18172.1"/>
    </source>
</evidence>
<dbReference type="RefSeq" id="WP_012830764.1">
    <property type="nucleotide sequence ID" value="NC_013440.1"/>
</dbReference>
<dbReference type="EMBL" id="CP001804">
    <property type="protein sequence ID" value="ACY18172.1"/>
    <property type="molecule type" value="Genomic_DNA"/>
</dbReference>
<dbReference type="HOGENOM" id="CLU_1388544_0_0_7"/>
<protein>
    <submittedName>
        <fullName evidence="1">Uncharacterized protein</fullName>
    </submittedName>
</protein>
<proteinExistence type="predicted"/>
<sequence length="196" mass="19618">MLPASVVTALGALVAAGALGCGGEDGGVCGADAVASDDAMSVAVPGEELDYAGFVSSANNDCPPAEGGPTSLTIEGQQAGLSPEQRFSMVFCLPRPDEIGDEPVALDDERLIEVVDINAVLAGDCRLRLDYARLPAQGSASFIGYCDAGGDADGYVLQLEGDAPGLRICPDGDGGSVEESVSIALQGTVAVAALTL</sequence>
<organism evidence="1 2">
    <name type="scientific">Haliangium ochraceum (strain DSM 14365 / JCM 11303 / SMP-2)</name>
    <dbReference type="NCBI Taxonomy" id="502025"/>
    <lineage>
        <taxon>Bacteria</taxon>
        <taxon>Pseudomonadati</taxon>
        <taxon>Myxococcota</taxon>
        <taxon>Polyangia</taxon>
        <taxon>Haliangiales</taxon>
        <taxon>Kofleriaceae</taxon>
        <taxon>Haliangium</taxon>
    </lineage>
</organism>
<dbReference type="STRING" id="502025.Hoch_5695"/>
<evidence type="ECO:0000313" key="2">
    <source>
        <dbReference type="Proteomes" id="UP000001880"/>
    </source>
</evidence>
<dbReference type="AlphaFoldDB" id="D0LGE7"/>